<dbReference type="HAMAP" id="MF_00208">
    <property type="entry name" value="MurE"/>
    <property type="match status" value="1"/>
</dbReference>
<dbReference type="NCBIfam" id="NF001124">
    <property type="entry name" value="PRK00139.1-2"/>
    <property type="match status" value="1"/>
</dbReference>
<dbReference type="PROSITE" id="PS01011">
    <property type="entry name" value="FOLYLPOLYGLU_SYNT_1"/>
    <property type="match status" value="1"/>
</dbReference>
<evidence type="ECO:0000256" key="10">
    <source>
        <dbReference type="ARBA" id="ARBA00023316"/>
    </source>
</evidence>
<evidence type="ECO:0000256" key="4">
    <source>
        <dbReference type="ARBA" id="ARBA00022618"/>
    </source>
</evidence>
<comment type="pathway">
    <text evidence="11 12">Cell wall biogenesis; peptidoglycan biosynthesis.</text>
</comment>
<keyword evidence="5 11" id="KW-0547">Nucleotide-binding</keyword>
<proteinExistence type="inferred from homology"/>
<dbReference type="SUPFAM" id="SSF63418">
    <property type="entry name" value="MurE/MurF N-terminal domain"/>
    <property type="match status" value="1"/>
</dbReference>
<evidence type="ECO:0000256" key="8">
    <source>
        <dbReference type="ARBA" id="ARBA00022984"/>
    </source>
</evidence>
<feature type="modified residue" description="N6-carboxylysine" evidence="11">
    <location>
        <position position="220"/>
    </location>
</feature>
<dbReference type="InterPro" id="IPR000713">
    <property type="entry name" value="Mur_ligase_N"/>
</dbReference>
<keyword evidence="9 11" id="KW-0131">Cell cycle</keyword>
<dbReference type="Gene3D" id="3.40.1190.10">
    <property type="entry name" value="Mur-like, catalytic domain"/>
    <property type="match status" value="1"/>
</dbReference>
<dbReference type="EMBL" id="PNIE01000004">
    <property type="protein sequence ID" value="PMP64573.1"/>
    <property type="molecule type" value="Genomic_DNA"/>
</dbReference>
<sequence length="493" mass="55866">MLLRDLIAGKEIVEKFLYDESIEILGLTDDSRRVEPGFIFFARRGTRENGERFIPEAISKGAVCIIRETPPEPSFKCPQLQVRDLKSVMGELALKFFGNPEKELRLIGITGTNGKSSTSFFLKNLLENLGLKTGYVGTLFYEIDKKKYPAKETTPSILDMASFLKEAKEAEVKYFVMEVSSHALDQDRLYPLKFDLSAFTNLSRDHLDYHSDMEAYYLAKKKLFTHYLKPEGFAVISLESSYGHRLYQELREEGVLAPERIFLVNNATIRVEILERTPFLKLKVKGIKREYLVETKLLGDYQALNLGTLMGCALALGLDEEEVILALKDLKNPPGRLELCGTYRGAYIFVDYAHTPEALESALKSLLPLKKGRLIVLFGCGGNRDPGKRPLMGRIASQFSDLVILTSDNPRFEDPEKIIEDIKLGLNGAKPYYAIPDRREAIAFTIKELKEGDLLLIAGKGHEDYQEIKGKRYPFSDKEEVEKVLRNLSNYAC</sequence>
<feature type="binding site" evidence="11">
    <location>
        <position position="31"/>
    </location>
    <ligand>
        <name>UDP-N-acetyl-alpha-D-muramoyl-L-alanyl-D-glutamate</name>
        <dbReference type="ChEBI" id="CHEBI:83900"/>
    </ligand>
</feature>
<dbReference type="SUPFAM" id="SSF53623">
    <property type="entry name" value="MurD-like peptide ligases, catalytic domain"/>
    <property type="match status" value="1"/>
</dbReference>
<evidence type="ECO:0000313" key="16">
    <source>
        <dbReference type="EMBL" id="PMP64573.1"/>
    </source>
</evidence>
<dbReference type="InterPro" id="IPR018109">
    <property type="entry name" value="Folylpolyglutamate_synth_CS"/>
</dbReference>
<keyword evidence="3 11" id="KW-0436">Ligase</keyword>
<evidence type="ECO:0000256" key="5">
    <source>
        <dbReference type="ARBA" id="ARBA00022741"/>
    </source>
</evidence>
<reference evidence="16 17" key="1">
    <citation type="submission" date="2018-01" db="EMBL/GenBank/DDBJ databases">
        <title>Metagenomic assembled genomes from two thermal pools in the Uzon Caldera, Kamchatka, Russia.</title>
        <authorList>
            <person name="Wilkins L."/>
            <person name="Ettinger C."/>
        </authorList>
    </citation>
    <scope>NUCLEOTIDE SEQUENCE [LARGE SCALE GENOMIC DNA]</scope>
    <source>
        <strain evidence="16">ZAV-15</strain>
    </source>
</reference>
<dbReference type="InterPro" id="IPR036565">
    <property type="entry name" value="Mur-like_cat_sf"/>
</dbReference>
<dbReference type="Gene3D" id="3.40.1390.10">
    <property type="entry name" value="MurE/MurF, N-terminal domain"/>
    <property type="match status" value="1"/>
</dbReference>
<feature type="binding site" evidence="11">
    <location>
        <position position="463"/>
    </location>
    <ligand>
        <name>meso-2,6-diaminopimelate</name>
        <dbReference type="ChEBI" id="CHEBI:57791"/>
    </ligand>
</feature>
<dbReference type="NCBIfam" id="TIGR01085">
    <property type="entry name" value="murE"/>
    <property type="match status" value="1"/>
</dbReference>
<dbReference type="GO" id="GO:0071555">
    <property type="term" value="P:cell wall organization"/>
    <property type="evidence" value="ECO:0007669"/>
    <property type="project" value="UniProtKB-KW"/>
</dbReference>
<dbReference type="UniPathway" id="UPA00219"/>
<evidence type="ECO:0000256" key="3">
    <source>
        <dbReference type="ARBA" id="ARBA00022598"/>
    </source>
</evidence>
<feature type="binding site" evidence="11">
    <location>
        <position position="459"/>
    </location>
    <ligand>
        <name>meso-2,6-diaminopimelate</name>
        <dbReference type="ChEBI" id="CHEBI:57791"/>
    </ligand>
</feature>
<feature type="domain" description="Mur ligase central" evidence="15">
    <location>
        <begin position="109"/>
        <end position="306"/>
    </location>
</feature>
<dbReference type="GO" id="GO:0008360">
    <property type="term" value="P:regulation of cell shape"/>
    <property type="evidence" value="ECO:0007669"/>
    <property type="project" value="UniProtKB-KW"/>
</dbReference>
<evidence type="ECO:0000256" key="6">
    <source>
        <dbReference type="ARBA" id="ARBA00022840"/>
    </source>
</evidence>
<feature type="binding site" evidence="11">
    <location>
        <position position="384"/>
    </location>
    <ligand>
        <name>meso-2,6-diaminopimelate</name>
        <dbReference type="ChEBI" id="CHEBI:57791"/>
    </ligand>
</feature>
<dbReference type="NCBIfam" id="NF001126">
    <property type="entry name" value="PRK00139.1-4"/>
    <property type="match status" value="1"/>
</dbReference>
<keyword evidence="2 11" id="KW-0963">Cytoplasm</keyword>
<keyword evidence="10 11" id="KW-0961">Cell wall biogenesis/degradation</keyword>
<comment type="PTM">
    <text evidence="11">Carboxylation is probably crucial for Mg(2+) binding and, consequently, for the gamma-phosphate positioning of ATP.</text>
</comment>
<evidence type="ECO:0000256" key="12">
    <source>
        <dbReference type="RuleBase" id="RU004135"/>
    </source>
</evidence>
<dbReference type="GO" id="GO:0009252">
    <property type="term" value="P:peptidoglycan biosynthetic process"/>
    <property type="evidence" value="ECO:0007669"/>
    <property type="project" value="UniProtKB-UniRule"/>
</dbReference>
<comment type="catalytic activity">
    <reaction evidence="11">
        <text>UDP-N-acetyl-alpha-D-muramoyl-L-alanyl-D-glutamate + meso-2,6-diaminopimelate + ATP = UDP-N-acetyl-alpha-D-muramoyl-L-alanyl-gamma-D-glutamyl-meso-2,6-diaminopimelate + ADP + phosphate + H(+)</text>
        <dbReference type="Rhea" id="RHEA:23676"/>
        <dbReference type="ChEBI" id="CHEBI:15378"/>
        <dbReference type="ChEBI" id="CHEBI:30616"/>
        <dbReference type="ChEBI" id="CHEBI:43474"/>
        <dbReference type="ChEBI" id="CHEBI:57791"/>
        <dbReference type="ChEBI" id="CHEBI:83900"/>
        <dbReference type="ChEBI" id="CHEBI:83905"/>
        <dbReference type="ChEBI" id="CHEBI:456216"/>
        <dbReference type="EC" id="6.3.2.13"/>
    </reaction>
</comment>
<evidence type="ECO:0000256" key="2">
    <source>
        <dbReference type="ARBA" id="ARBA00022490"/>
    </source>
</evidence>
<comment type="similarity">
    <text evidence="1 11">Belongs to the MurCDEF family. MurE subfamily.</text>
</comment>
<feature type="binding site" evidence="11">
    <location>
        <position position="186"/>
    </location>
    <ligand>
        <name>UDP-N-acetyl-alpha-D-muramoyl-L-alanyl-D-glutamate</name>
        <dbReference type="ChEBI" id="CHEBI:83900"/>
    </ligand>
</feature>
<dbReference type="InterPro" id="IPR005761">
    <property type="entry name" value="UDP-N-AcMur-Glu-dNH2Pim_ligase"/>
</dbReference>
<keyword evidence="7 11" id="KW-0133">Cell shape</keyword>
<evidence type="ECO:0000259" key="13">
    <source>
        <dbReference type="Pfam" id="PF01225"/>
    </source>
</evidence>
<gene>
    <name evidence="11" type="primary">murE</name>
    <name evidence="16" type="ORF">C0197_00140</name>
</gene>
<evidence type="ECO:0000256" key="9">
    <source>
        <dbReference type="ARBA" id="ARBA00023306"/>
    </source>
</evidence>
<dbReference type="InterPro" id="IPR004101">
    <property type="entry name" value="Mur_ligase_C"/>
</dbReference>
<dbReference type="GO" id="GO:0000287">
    <property type="term" value="F:magnesium ion binding"/>
    <property type="evidence" value="ECO:0007669"/>
    <property type="project" value="UniProtKB-UniRule"/>
</dbReference>
<evidence type="ECO:0000313" key="17">
    <source>
        <dbReference type="Proteomes" id="UP000235731"/>
    </source>
</evidence>
<name>A0A2N7PLM8_9BACT</name>
<evidence type="ECO:0000256" key="11">
    <source>
        <dbReference type="HAMAP-Rule" id="MF_00208"/>
    </source>
</evidence>
<feature type="binding site" evidence="11">
    <location>
        <begin position="408"/>
        <end position="411"/>
    </location>
    <ligand>
        <name>meso-2,6-diaminopimelate</name>
        <dbReference type="ChEBI" id="CHEBI:57791"/>
    </ligand>
</feature>
<feature type="domain" description="Mur ligase N-terminal catalytic" evidence="13">
    <location>
        <begin position="25"/>
        <end position="96"/>
    </location>
</feature>
<evidence type="ECO:0000259" key="14">
    <source>
        <dbReference type="Pfam" id="PF02875"/>
    </source>
</evidence>
<keyword evidence="11" id="KW-0460">Magnesium</keyword>
<comment type="function">
    <text evidence="11">Catalyzes the addition of meso-diaminopimelic acid to the nucleotide precursor UDP-N-acetylmuramoyl-L-alanyl-D-glutamate (UMAG) in the biosynthesis of bacterial cell-wall peptidoglycan.</text>
</comment>
<feature type="binding site" evidence="11">
    <location>
        <begin position="111"/>
        <end position="117"/>
    </location>
    <ligand>
        <name>ATP</name>
        <dbReference type="ChEBI" id="CHEBI:30616"/>
    </ligand>
</feature>
<dbReference type="GO" id="GO:0005737">
    <property type="term" value="C:cytoplasm"/>
    <property type="evidence" value="ECO:0007669"/>
    <property type="project" value="UniProtKB-SubCell"/>
</dbReference>
<accession>A0A2N7PLM8</accession>
<dbReference type="GO" id="GO:0004326">
    <property type="term" value="F:tetrahydrofolylpolyglutamate synthase activity"/>
    <property type="evidence" value="ECO:0007669"/>
    <property type="project" value="InterPro"/>
</dbReference>
<evidence type="ECO:0000256" key="7">
    <source>
        <dbReference type="ARBA" id="ARBA00022960"/>
    </source>
</evidence>
<dbReference type="Gene3D" id="3.90.190.20">
    <property type="entry name" value="Mur ligase, C-terminal domain"/>
    <property type="match status" value="1"/>
</dbReference>
<feature type="binding site" evidence="11">
    <location>
        <position position="180"/>
    </location>
    <ligand>
        <name>UDP-N-acetyl-alpha-D-muramoyl-L-alanyl-D-glutamate</name>
        <dbReference type="ChEBI" id="CHEBI:83900"/>
    </ligand>
</feature>
<dbReference type="Pfam" id="PF01225">
    <property type="entry name" value="Mur_ligase"/>
    <property type="match status" value="1"/>
</dbReference>
<feature type="binding site" evidence="11">
    <location>
        <position position="188"/>
    </location>
    <ligand>
        <name>UDP-N-acetyl-alpha-D-muramoyl-L-alanyl-D-glutamate</name>
        <dbReference type="ChEBI" id="CHEBI:83900"/>
    </ligand>
</feature>
<dbReference type="Pfam" id="PF02875">
    <property type="entry name" value="Mur_ligase_C"/>
    <property type="match status" value="1"/>
</dbReference>
<dbReference type="GO" id="GO:0005524">
    <property type="term" value="F:ATP binding"/>
    <property type="evidence" value="ECO:0007669"/>
    <property type="project" value="UniProtKB-UniRule"/>
</dbReference>
<comment type="caution">
    <text evidence="11">Lacks conserved residue(s) required for the propagation of feature annotation.</text>
</comment>
<evidence type="ECO:0000259" key="15">
    <source>
        <dbReference type="Pfam" id="PF08245"/>
    </source>
</evidence>
<organism evidence="16 17">
    <name type="scientific">Caldimicrobium thiodismutans</name>
    <dbReference type="NCBI Taxonomy" id="1653476"/>
    <lineage>
        <taxon>Bacteria</taxon>
        <taxon>Pseudomonadati</taxon>
        <taxon>Thermodesulfobacteriota</taxon>
        <taxon>Thermodesulfobacteria</taxon>
        <taxon>Thermodesulfobacteriales</taxon>
        <taxon>Thermodesulfobacteriaceae</taxon>
        <taxon>Caldimicrobium</taxon>
    </lineage>
</organism>
<feature type="short sequence motif" description="Meso-diaminopimelate recognition motif" evidence="11">
    <location>
        <begin position="408"/>
        <end position="411"/>
    </location>
</feature>
<protein>
    <recommendedName>
        <fullName evidence="11">UDP-N-acetylmuramoyl-L-alanyl-D-glutamate--2,6-diaminopimelate ligase</fullName>
        <ecNumber evidence="11">6.3.2.13</ecNumber>
    </recommendedName>
    <alternativeName>
        <fullName evidence="11">Meso-A2pm-adding enzyme</fullName>
    </alternativeName>
    <alternativeName>
        <fullName evidence="11">Meso-diaminopimelate-adding enzyme</fullName>
    </alternativeName>
    <alternativeName>
        <fullName evidence="11">UDP-MurNAc-L-Ala-D-Glu:meso-diaminopimelate ligase</fullName>
    </alternativeName>
    <alternativeName>
        <fullName evidence="11">UDP-MurNAc-tripeptide synthetase</fullName>
    </alternativeName>
    <alternativeName>
        <fullName evidence="11">UDP-N-acetylmuramyl-tripeptide synthetase</fullName>
    </alternativeName>
</protein>
<dbReference type="Proteomes" id="UP000235731">
    <property type="component" value="Unassembled WGS sequence"/>
</dbReference>
<comment type="subcellular location">
    <subcellularLocation>
        <location evidence="11 12">Cytoplasm</location>
    </subcellularLocation>
</comment>
<dbReference type="Pfam" id="PF08245">
    <property type="entry name" value="Mur_ligase_M"/>
    <property type="match status" value="1"/>
</dbReference>
<comment type="caution">
    <text evidence="16">The sequence shown here is derived from an EMBL/GenBank/DDBJ whole genome shotgun (WGS) entry which is preliminary data.</text>
</comment>
<evidence type="ECO:0000256" key="1">
    <source>
        <dbReference type="ARBA" id="ARBA00005898"/>
    </source>
</evidence>
<feature type="domain" description="Mur ligase C-terminal" evidence="14">
    <location>
        <begin position="335"/>
        <end position="461"/>
    </location>
</feature>
<dbReference type="AlphaFoldDB" id="A0A2N7PLM8"/>
<comment type="cofactor">
    <cofactor evidence="11">
        <name>Mg(2+)</name>
        <dbReference type="ChEBI" id="CHEBI:18420"/>
    </cofactor>
</comment>
<feature type="binding site" evidence="11">
    <location>
        <begin position="153"/>
        <end position="154"/>
    </location>
    <ligand>
        <name>UDP-N-acetyl-alpha-D-muramoyl-L-alanyl-D-glutamate</name>
        <dbReference type="ChEBI" id="CHEBI:83900"/>
    </ligand>
</feature>
<dbReference type="EC" id="6.3.2.13" evidence="11"/>
<dbReference type="InterPro" id="IPR035911">
    <property type="entry name" value="MurE/MurF_N"/>
</dbReference>
<keyword evidence="4 11" id="KW-0132">Cell division</keyword>
<dbReference type="GO" id="GO:0008765">
    <property type="term" value="F:UDP-N-acetylmuramoylalanyl-D-glutamate-2,6-diaminopimelate ligase activity"/>
    <property type="evidence" value="ECO:0007669"/>
    <property type="project" value="UniProtKB-UniRule"/>
</dbReference>
<dbReference type="SUPFAM" id="SSF53244">
    <property type="entry name" value="MurD-like peptide ligases, peptide-binding domain"/>
    <property type="match status" value="1"/>
</dbReference>
<keyword evidence="8 11" id="KW-0573">Peptidoglycan synthesis</keyword>
<keyword evidence="6 11" id="KW-0067">ATP-binding</keyword>
<dbReference type="InterPro" id="IPR013221">
    <property type="entry name" value="Mur_ligase_cen"/>
</dbReference>
<dbReference type="GO" id="GO:0051301">
    <property type="term" value="P:cell division"/>
    <property type="evidence" value="ECO:0007669"/>
    <property type="project" value="UniProtKB-KW"/>
</dbReference>
<dbReference type="PANTHER" id="PTHR23135">
    <property type="entry name" value="MUR LIGASE FAMILY MEMBER"/>
    <property type="match status" value="1"/>
</dbReference>
<dbReference type="PANTHER" id="PTHR23135:SF4">
    <property type="entry name" value="UDP-N-ACETYLMURAMOYL-L-ALANYL-D-GLUTAMATE--2,6-DIAMINOPIMELATE LIGASE MURE HOMOLOG, CHLOROPLASTIC"/>
    <property type="match status" value="1"/>
</dbReference>
<dbReference type="InterPro" id="IPR036615">
    <property type="entry name" value="Mur_ligase_C_dom_sf"/>
</dbReference>